<protein>
    <submittedName>
        <fullName evidence="1">Uncharacterized protein</fullName>
    </submittedName>
</protein>
<proteinExistence type="predicted"/>
<evidence type="ECO:0000313" key="1">
    <source>
        <dbReference type="EMBL" id="QOY38730.2"/>
    </source>
</evidence>
<sequence>MMNILLIFSAVICIAALVATIMIAVKPNDKNYLKTTKKRLMRLSIIYVVTFVPALLLTVLYFVYR</sequence>
<name>A0A7S7LDA9_9BACI</name>
<reference evidence="1 2" key="1">
    <citation type="journal article" date="2017" name="Genome Announc.">
        <title>Draft Genome Sequences of Four Alkaliphilic Bacteria Belonging to the Anaerobacillus Genus.</title>
        <authorList>
            <person name="Bassil N.M."/>
            <person name="Lloyd J.R."/>
        </authorList>
    </citation>
    <scope>NUCLEOTIDE SEQUENCE [LARGE SCALE GENOMIC DNA]</scope>
    <source>
        <strain evidence="1 2">NB2006</strain>
    </source>
</reference>
<dbReference type="Proteomes" id="UP000180175">
    <property type="component" value="Chromosome"/>
</dbReference>
<gene>
    <name evidence="1" type="ORF">AWH56_023030</name>
</gene>
<organism evidence="1 2">
    <name type="scientific">Anaerobacillus isosaccharinicus</name>
    <dbReference type="NCBI Taxonomy" id="1532552"/>
    <lineage>
        <taxon>Bacteria</taxon>
        <taxon>Bacillati</taxon>
        <taxon>Bacillota</taxon>
        <taxon>Bacilli</taxon>
        <taxon>Bacillales</taxon>
        <taxon>Bacillaceae</taxon>
        <taxon>Anaerobacillus</taxon>
    </lineage>
</organism>
<keyword evidence="2" id="KW-1185">Reference proteome</keyword>
<accession>A0A7S7LDA9</accession>
<dbReference type="EMBL" id="CP063356">
    <property type="protein sequence ID" value="QOY38730.2"/>
    <property type="molecule type" value="Genomic_DNA"/>
</dbReference>
<dbReference type="OrthoDB" id="2889317at2"/>
<dbReference type="KEGG" id="aia:AWH56_023030"/>
<reference evidence="1 2" key="2">
    <citation type="journal article" date="2019" name="Int. J. Syst. Evol. Microbiol.">
        <title>Anaerobacillus isosaccharinicus sp. nov., an alkaliphilic bacterium which degrades isosaccharinic acid.</title>
        <authorList>
            <person name="Bassil N.M."/>
            <person name="Lloyd J.R."/>
        </authorList>
    </citation>
    <scope>NUCLEOTIDE SEQUENCE [LARGE SCALE GENOMIC DNA]</scope>
    <source>
        <strain evidence="1 2">NB2006</strain>
    </source>
</reference>
<evidence type="ECO:0000313" key="2">
    <source>
        <dbReference type="Proteomes" id="UP000180175"/>
    </source>
</evidence>